<dbReference type="PANTHER" id="PTHR23023">
    <property type="entry name" value="DIMETHYLANILINE MONOOXYGENASE"/>
    <property type="match status" value="1"/>
</dbReference>
<accession>A0A2I0WKH2</accession>
<keyword evidence="8" id="KW-1185">Reference proteome</keyword>
<evidence type="ECO:0000256" key="4">
    <source>
        <dbReference type="ARBA" id="ARBA00022857"/>
    </source>
</evidence>
<evidence type="ECO:0000256" key="2">
    <source>
        <dbReference type="ARBA" id="ARBA00022630"/>
    </source>
</evidence>
<dbReference type="InterPro" id="IPR050346">
    <property type="entry name" value="FMO-like"/>
</dbReference>
<evidence type="ECO:0000313" key="7">
    <source>
        <dbReference type="EMBL" id="PKU76160.1"/>
    </source>
</evidence>
<dbReference type="AlphaFoldDB" id="A0A2I0WKH2"/>
<gene>
    <name evidence="7" type="primary">FMO2</name>
    <name evidence="7" type="ORF">MA16_Dca017573</name>
</gene>
<evidence type="ECO:0000256" key="3">
    <source>
        <dbReference type="ARBA" id="ARBA00022827"/>
    </source>
</evidence>
<keyword evidence="5 6" id="KW-0560">Oxidoreductase</keyword>
<dbReference type="SUPFAM" id="SSF51905">
    <property type="entry name" value="FAD/NAD(P)-binding domain"/>
    <property type="match status" value="2"/>
</dbReference>
<dbReference type="EMBL" id="KZ502554">
    <property type="protein sequence ID" value="PKU76160.1"/>
    <property type="molecule type" value="Genomic_DNA"/>
</dbReference>
<keyword evidence="2 6" id="KW-0285">Flavoprotein</keyword>
<keyword evidence="6 7" id="KW-0503">Monooxygenase</keyword>
<proteinExistence type="inferred from homology"/>
<dbReference type="InterPro" id="IPR036188">
    <property type="entry name" value="FAD/NAD-bd_sf"/>
</dbReference>
<dbReference type="GO" id="GO:0050661">
    <property type="term" value="F:NADP binding"/>
    <property type="evidence" value="ECO:0007669"/>
    <property type="project" value="InterPro"/>
</dbReference>
<name>A0A2I0WKH2_9ASPA</name>
<dbReference type="Pfam" id="PF00743">
    <property type="entry name" value="FMO-like"/>
    <property type="match status" value="2"/>
</dbReference>
<organism evidence="7 8">
    <name type="scientific">Dendrobium catenatum</name>
    <dbReference type="NCBI Taxonomy" id="906689"/>
    <lineage>
        <taxon>Eukaryota</taxon>
        <taxon>Viridiplantae</taxon>
        <taxon>Streptophyta</taxon>
        <taxon>Embryophyta</taxon>
        <taxon>Tracheophyta</taxon>
        <taxon>Spermatophyta</taxon>
        <taxon>Magnoliopsida</taxon>
        <taxon>Liliopsida</taxon>
        <taxon>Asparagales</taxon>
        <taxon>Orchidaceae</taxon>
        <taxon>Epidendroideae</taxon>
        <taxon>Malaxideae</taxon>
        <taxon>Dendrobiinae</taxon>
        <taxon>Dendrobium</taxon>
    </lineage>
</organism>
<dbReference type="GO" id="GO:0050660">
    <property type="term" value="F:flavin adenine dinucleotide binding"/>
    <property type="evidence" value="ECO:0007669"/>
    <property type="project" value="InterPro"/>
</dbReference>
<reference evidence="7 8" key="2">
    <citation type="journal article" date="2017" name="Nature">
        <title>The Apostasia genome and the evolution of orchids.</title>
        <authorList>
            <person name="Zhang G.Q."/>
            <person name="Liu K.W."/>
            <person name="Li Z."/>
            <person name="Lohaus R."/>
            <person name="Hsiao Y.Y."/>
            <person name="Niu S.C."/>
            <person name="Wang J.Y."/>
            <person name="Lin Y.C."/>
            <person name="Xu Q."/>
            <person name="Chen L.J."/>
            <person name="Yoshida K."/>
            <person name="Fujiwara S."/>
            <person name="Wang Z.W."/>
            <person name="Zhang Y.Q."/>
            <person name="Mitsuda N."/>
            <person name="Wang M."/>
            <person name="Liu G.H."/>
            <person name="Pecoraro L."/>
            <person name="Huang H.X."/>
            <person name="Xiao X.J."/>
            <person name="Lin M."/>
            <person name="Wu X.Y."/>
            <person name="Wu W.L."/>
            <person name="Chen Y.Y."/>
            <person name="Chang S.B."/>
            <person name="Sakamoto S."/>
            <person name="Ohme-Takagi M."/>
            <person name="Yagi M."/>
            <person name="Zeng S.J."/>
            <person name="Shen C.Y."/>
            <person name="Yeh C.M."/>
            <person name="Luo Y.B."/>
            <person name="Tsai W.C."/>
            <person name="Van de Peer Y."/>
            <person name="Liu Z.J."/>
        </authorList>
    </citation>
    <scope>NUCLEOTIDE SEQUENCE [LARGE SCALE GENOMIC DNA]</scope>
    <source>
        <tissue evidence="7">The whole plant</tissue>
    </source>
</reference>
<comment type="similarity">
    <text evidence="1 6">Belongs to the FMO family.</text>
</comment>
<dbReference type="InterPro" id="IPR020946">
    <property type="entry name" value="Flavin_mOase-like"/>
</dbReference>
<dbReference type="InterPro" id="IPR000960">
    <property type="entry name" value="Flavin_mOase"/>
</dbReference>
<dbReference type="Gene3D" id="3.50.50.60">
    <property type="entry name" value="FAD/NAD(P)-binding domain"/>
    <property type="match status" value="2"/>
</dbReference>
<dbReference type="PIRSF" id="PIRSF000332">
    <property type="entry name" value="FMO"/>
    <property type="match status" value="1"/>
</dbReference>
<evidence type="ECO:0000256" key="1">
    <source>
        <dbReference type="ARBA" id="ARBA00009183"/>
    </source>
</evidence>
<dbReference type="FunFam" id="3.50.50.60:FF:000226">
    <property type="entry name" value="Flavin-containing monooxygenase"/>
    <property type="match status" value="1"/>
</dbReference>
<evidence type="ECO:0000256" key="5">
    <source>
        <dbReference type="ARBA" id="ARBA00023002"/>
    </source>
</evidence>
<comment type="cofactor">
    <cofactor evidence="6">
        <name>FAD</name>
        <dbReference type="ChEBI" id="CHEBI:57692"/>
    </cofactor>
</comment>
<reference evidence="7 8" key="1">
    <citation type="journal article" date="2016" name="Sci. Rep.">
        <title>The Dendrobium catenatum Lindl. genome sequence provides insights into polysaccharide synthase, floral development and adaptive evolution.</title>
        <authorList>
            <person name="Zhang G.Q."/>
            <person name="Xu Q."/>
            <person name="Bian C."/>
            <person name="Tsai W.C."/>
            <person name="Yeh C.M."/>
            <person name="Liu K.W."/>
            <person name="Yoshida K."/>
            <person name="Zhang L.S."/>
            <person name="Chang S.B."/>
            <person name="Chen F."/>
            <person name="Shi Y."/>
            <person name="Su Y.Y."/>
            <person name="Zhang Y.Q."/>
            <person name="Chen L.J."/>
            <person name="Yin Y."/>
            <person name="Lin M."/>
            <person name="Huang H."/>
            <person name="Deng H."/>
            <person name="Wang Z.W."/>
            <person name="Zhu S.L."/>
            <person name="Zhao X."/>
            <person name="Deng C."/>
            <person name="Niu S.C."/>
            <person name="Huang J."/>
            <person name="Wang M."/>
            <person name="Liu G.H."/>
            <person name="Yang H.J."/>
            <person name="Xiao X.J."/>
            <person name="Hsiao Y.Y."/>
            <person name="Wu W.L."/>
            <person name="Chen Y.Y."/>
            <person name="Mitsuda N."/>
            <person name="Ohme-Takagi M."/>
            <person name="Luo Y.B."/>
            <person name="Van de Peer Y."/>
            <person name="Liu Z.J."/>
        </authorList>
    </citation>
    <scope>NUCLEOTIDE SEQUENCE [LARGE SCALE GENOMIC DNA]</scope>
    <source>
        <tissue evidence="7">The whole plant</tissue>
    </source>
</reference>
<dbReference type="EC" id="1.-.-.-" evidence="6"/>
<sequence length="371" mass="41601">MPHQKEVMKYIADYARHFDLLRYVRLGEKVVRLEYVGVAEEEMGGWKLWGGTGQAFAGAGGGPGVWHVTVQRAEDGSVEVQIVDFVVLCLGRFCDLPNIPSLPNNKGPEVFDGKVMHSMEIAKVGSAAAADLIKGKRVVIVGYLKSALDVAAECSNINDHSFFQAMTTCLVAILPYKFYEKVEEGSIVLKQSKSFEFCKEGIIVEGDSTPIKADLVIFGTGFKGDQKLIDIFASPLFQNLMAGCLDSTVPLYRECIHPRIPQMAVVGYSESLANLYTSEMRARWVAHFLDGGFRLPRIDQMEKDVTEWEKFMKRYLHEYYRRSSIGTIHIWYNDHLCKDIGCNPKRKKGFLANLFLPYGPLDYVGVGSNEK</sequence>
<keyword evidence="3 6" id="KW-0274">FAD</keyword>
<dbReference type="Proteomes" id="UP000233837">
    <property type="component" value="Unassembled WGS sequence"/>
</dbReference>
<evidence type="ECO:0000313" key="8">
    <source>
        <dbReference type="Proteomes" id="UP000233837"/>
    </source>
</evidence>
<protein>
    <recommendedName>
        <fullName evidence="6">Flavin-containing monooxygenase</fullName>
        <ecNumber evidence="6">1.-.-.-</ecNumber>
    </recommendedName>
</protein>
<keyword evidence="4" id="KW-0521">NADP</keyword>
<dbReference type="GO" id="GO:0004499">
    <property type="term" value="F:N,N-dimethylaniline monooxygenase activity"/>
    <property type="evidence" value="ECO:0007669"/>
    <property type="project" value="InterPro"/>
</dbReference>
<evidence type="ECO:0000256" key="6">
    <source>
        <dbReference type="RuleBase" id="RU361177"/>
    </source>
</evidence>